<organism evidence="1 2">
    <name type="scientific">Alkaliphilus peptidifermentans DSM 18978</name>
    <dbReference type="NCBI Taxonomy" id="1120976"/>
    <lineage>
        <taxon>Bacteria</taxon>
        <taxon>Bacillati</taxon>
        <taxon>Bacillota</taxon>
        <taxon>Clostridia</taxon>
        <taxon>Peptostreptococcales</taxon>
        <taxon>Natronincolaceae</taxon>
        <taxon>Alkaliphilus</taxon>
    </lineage>
</organism>
<dbReference type="AlphaFoldDB" id="A0A1G5FKK4"/>
<accession>A0A1G5FKK4</accession>
<dbReference type="NCBIfam" id="NF004088">
    <property type="entry name" value="PRK05590.1"/>
    <property type="match status" value="1"/>
</dbReference>
<dbReference type="InterPro" id="IPR004027">
    <property type="entry name" value="SEC_C_motif"/>
</dbReference>
<gene>
    <name evidence="1" type="ORF">SAMN03080606_01439</name>
</gene>
<dbReference type="Gene3D" id="3.10.450.50">
    <property type="match status" value="1"/>
</dbReference>
<evidence type="ECO:0000313" key="2">
    <source>
        <dbReference type="Proteomes" id="UP000198636"/>
    </source>
</evidence>
<protein>
    <submittedName>
        <fullName evidence="1">SEC-C motif-containing protein</fullName>
    </submittedName>
</protein>
<dbReference type="EMBL" id="FMUS01000007">
    <property type="protein sequence ID" value="SCY39380.1"/>
    <property type="molecule type" value="Genomic_DNA"/>
</dbReference>
<dbReference type="PANTHER" id="PTHR33747">
    <property type="entry name" value="UPF0225 PROTEIN SCO1677"/>
    <property type="match status" value="1"/>
</dbReference>
<keyword evidence="2" id="KW-1185">Reference proteome</keyword>
<dbReference type="Proteomes" id="UP000198636">
    <property type="component" value="Unassembled WGS sequence"/>
</dbReference>
<name>A0A1G5FKK4_9FIRM</name>
<dbReference type="OrthoDB" id="5872at2"/>
<dbReference type="RefSeq" id="WP_091541657.1">
    <property type="nucleotide sequence ID" value="NZ_FMUS01000007.1"/>
</dbReference>
<dbReference type="PANTHER" id="PTHR33747:SF1">
    <property type="entry name" value="ADENYLATE CYCLASE-ASSOCIATED CAP C-TERMINAL DOMAIN-CONTAINING PROTEIN"/>
    <property type="match status" value="1"/>
</dbReference>
<proteinExistence type="predicted"/>
<reference evidence="1 2" key="1">
    <citation type="submission" date="2016-10" db="EMBL/GenBank/DDBJ databases">
        <authorList>
            <person name="de Groot N.N."/>
        </authorList>
    </citation>
    <scope>NUCLEOTIDE SEQUENCE [LARGE SCALE GENOMIC DNA]</scope>
    <source>
        <strain evidence="1 2">DSM 18978</strain>
    </source>
</reference>
<dbReference type="SUPFAM" id="SSF103642">
    <property type="entry name" value="Sec-C motif"/>
    <property type="match status" value="1"/>
</dbReference>
<sequence length="165" mass="19359">MSLYDGWKQLAFEEQEETQANEFWKNYCEMEKGIYESILQSKEGHLKGSIKELSQEYNVTPVYFLGFLDGVNESLVESIKLEELEEESTIDITIEFDKLYYNMHAAKAEWLYTLEEWNSILTEDRQKEIKKEYNSSKTVVKDDKVGRNDPCPCGSEKKYKKCCGK</sequence>
<dbReference type="Pfam" id="PF02810">
    <property type="entry name" value="SEC-C"/>
    <property type="match status" value="1"/>
</dbReference>
<dbReference type="STRING" id="1120976.SAMN03080606_01439"/>
<evidence type="ECO:0000313" key="1">
    <source>
        <dbReference type="EMBL" id="SCY39380.1"/>
    </source>
</evidence>